<accession>A0A0C3QGL5</accession>
<dbReference type="PANTHER" id="PTHR17920">
    <property type="entry name" value="TRANSMEMBRANE AND COILED-COIL DOMAIN-CONTAINING PROTEIN 4 TMCO4"/>
    <property type="match status" value="1"/>
</dbReference>
<feature type="compositionally biased region" description="Low complexity" evidence="6">
    <location>
        <begin position="549"/>
        <end position="575"/>
    </location>
</feature>
<dbReference type="STRING" id="1051891.A0A0C3QGL5"/>
<sequence>LGGGLVIGLSAGVLAPVIGAGLGAAFGTVGISGTTAFLTSTAGAAVITTGGALTGSSIAGQGMARRTQQVKTFELLPLHNNKRVNCIVTVTGFMSGPQDDARLPFSVLDPTVGDVFSVLWEPEMMMETGNALKILTAEVLSQVTTTVLSATVMTALMSAIQWPLILTKLGYLIDNPWSNALDRAVAAGKVLADVLINRHLGVRPITLIGFSLGARVIFYALLELAKQKAYGIVQDVVLLGACVTAPKKTWHEVRGAVSGRFVNGYARNDWILNYLFRATSGGLNTVAGLRPVDTVPGLENVDVTDKISGHMSYRVYMPVILDQLGFPVSATYFDEPEDLDDLMEREYVKAEEAVKPKEKSRFSWFKRNSTPSLPKAKPPPSGGGSKPSTPRTSKDQDDDLPERIERHSIGSPKPPTPKPGATTPRATSPAVSKEASDAAQSPAVAPKAGFDFQAIGKALGKEDLDPSKIKMPIPTRPTVPPVVTAPLERSESAPISAVEADQTPRGSPRLMRASLNDKDVPDLPNDVAPRITRAVTSSEGVSEPVSGHWTSASMSSKPSSSAWSSSDWSPADDLPPLTNGGGGFGRSASFSYPLSAPAREPALSFGGMDGSISSYGAPAPGPTLSFGMADGSISSTRLADPWSAGPKDDKKKSSWNPNNPWS</sequence>
<dbReference type="GO" id="GO:0016020">
    <property type="term" value="C:membrane"/>
    <property type="evidence" value="ECO:0007669"/>
    <property type="project" value="UniProtKB-SubCell"/>
</dbReference>
<evidence type="ECO:0000256" key="2">
    <source>
        <dbReference type="ARBA" id="ARBA00009824"/>
    </source>
</evidence>
<dbReference type="OrthoDB" id="277931at2759"/>
<evidence type="ECO:0000256" key="6">
    <source>
        <dbReference type="SAM" id="MobiDB-lite"/>
    </source>
</evidence>
<dbReference type="EMBL" id="KN823041">
    <property type="protein sequence ID" value="KIO25506.1"/>
    <property type="molecule type" value="Genomic_DNA"/>
</dbReference>
<evidence type="ECO:0000256" key="5">
    <source>
        <dbReference type="ARBA" id="ARBA00023136"/>
    </source>
</evidence>
<feature type="region of interest" description="Disordered" evidence="6">
    <location>
        <begin position="365"/>
        <end position="448"/>
    </location>
</feature>
<name>A0A0C3QGL5_9AGAM</name>
<evidence type="ECO:0000256" key="4">
    <source>
        <dbReference type="ARBA" id="ARBA00022989"/>
    </source>
</evidence>
<comment type="similarity">
    <text evidence="2">Belongs to the TMCO4 family.</text>
</comment>
<dbReference type="InterPro" id="IPR007941">
    <property type="entry name" value="DUF726"/>
</dbReference>
<feature type="region of interest" description="Disordered" evidence="6">
    <location>
        <begin position="460"/>
        <end position="662"/>
    </location>
</feature>
<feature type="non-terminal residue" evidence="7">
    <location>
        <position position="1"/>
    </location>
</feature>
<keyword evidence="5" id="KW-0472">Membrane</keyword>
<keyword evidence="3" id="KW-0812">Transmembrane</keyword>
<evidence type="ECO:0000313" key="7">
    <source>
        <dbReference type="EMBL" id="KIO25506.1"/>
    </source>
</evidence>
<organism evidence="7 8">
    <name type="scientific">Tulasnella calospora MUT 4182</name>
    <dbReference type="NCBI Taxonomy" id="1051891"/>
    <lineage>
        <taxon>Eukaryota</taxon>
        <taxon>Fungi</taxon>
        <taxon>Dikarya</taxon>
        <taxon>Basidiomycota</taxon>
        <taxon>Agaricomycotina</taxon>
        <taxon>Agaricomycetes</taxon>
        <taxon>Cantharellales</taxon>
        <taxon>Tulasnellaceae</taxon>
        <taxon>Tulasnella</taxon>
    </lineage>
</organism>
<comment type="subcellular location">
    <subcellularLocation>
        <location evidence="1">Membrane</location>
        <topology evidence="1">Multi-pass membrane protein</topology>
    </subcellularLocation>
</comment>
<keyword evidence="4" id="KW-1133">Transmembrane helix</keyword>
<evidence type="ECO:0000256" key="1">
    <source>
        <dbReference type="ARBA" id="ARBA00004141"/>
    </source>
</evidence>
<dbReference type="SUPFAM" id="SSF53474">
    <property type="entry name" value="alpha/beta-Hydrolases"/>
    <property type="match status" value="1"/>
</dbReference>
<dbReference type="HOGENOM" id="CLU_414820_0_0_1"/>
<dbReference type="InterPro" id="IPR029058">
    <property type="entry name" value="AB_hydrolase_fold"/>
</dbReference>
<reference evidence="8" key="2">
    <citation type="submission" date="2015-01" db="EMBL/GenBank/DDBJ databases">
        <title>Evolutionary Origins and Diversification of the Mycorrhizal Mutualists.</title>
        <authorList>
            <consortium name="DOE Joint Genome Institute"/>
            <consortium name="Mycorrhizal Genomics Consortium"/>
            <person name="Kohler A."/>
            <person name="Kuo A."/>
            <person name="Nagy L.G."/>
            <person name="Floudas D."/>
            <person name="Copeland A."/>
            <person name="Barry K.W."/>
            <person name="Cichocki N."/>
            <person name="Veneault-Fourrey C."/>
            <person name="LaButti K."/>
            <person name="Lindquist E.A."/>
            <person name="Lipzen A."/>
            <person name="Lundell T."/>
            <person name="Morin E."/>
            <person name="Murat C."/>
            <person name="Riley R."/>
            <person name="Ohm R."/>
            <person name="Sun H."/>
            <person name="Tunlid A."/>
            <person name="Henrissat B."/>
            <person name="Grigoriev I.V."/>
            <person name="Hibbett D.S."/>
            <person name="Martin F."/>
        </authorList>
    </citation>
    <scope>NUCLEOTIDE SEQUENCE [LARGE SCALE GENOMIC DNA]</scope>
    <source>
        <strain evidence="8">MUT 4182</strain>
    </source>
</reference>
<evidence type="ECO:0008006" key="9">
    <source>
        <dbReference type="Google" id="ProtNLM"/>
    </source>
</evidence>
<dbReference type="PANTHER" id="PTHR17920:SF3">
    <property type="entry name" value="TRANSMEMBRANE AND COILED-COIL DOMAIN-CONTAINING PROTEIN 4"/>
    <property type="match status" value="1"/>
</dbReference>
<dbReference type="Proteomes" id="UP000054248">
    <property type="component" value="Unassembled WGS sequence"/>
</dbReference>
<reference evidence="7 8" key="1">
    <citation type="submission" date="2014-04" db="EMBL/GenBank/DDBJ databases">
        <authorList>
            <consortium name="DOE Joint Genome Institute"/>
            <person name="Kuo A."/>
            <person name="Girlanda M."/>
            <person name="Perotto S."/>
            <person name="Kohler A."/>
            <person name="Nagy L.G."/>
            <person name="Floudas D."/>
            <person name="Copeland A."/>
            <person name="Barry K.W."/>
            <person name="Cichocki N."/>
            <person name="Veneault-Fourrey C."/>
            <person name="LaButti K."/>
            <person name="Lindquist E.A."/>
            <person name="Lipzen A."/>
            <person name="Lundell T."/>
            <person name="Morin E."/>
            <person name="Murat C."/>
            <person name="Sun H."/>
            <person name="Tunlid A."/>
            <person name="Henrissat B."/>
            <person name="Grigoriev I.V."/>
            <person name="Hibbett D.S."/>
            <person name="Martin F."/>
            <person name="Nordberg H.P."/>
            <person name="Cantor M.N."/>
            <person name="Hua S.X."/>
        </authorList>
    </citation>
    <scope>NUCLEOTIDE SEQUENCE [LARGE SCALE GENOMIC DNA]</scope>
    <source>
        <strain evidence="7 8">MUT 4182</strain>
    </source>
</reference>
<dbReference type="Pfam" id="PF05277">
    <property type="entry name" value="DUF726"/>
    <property type="match status" value="1"/>
</dbReference>
<gene>
    <name evidence="7" type="ORF">M407DRAFT_91900</name>
</gene>
<evidence type="ECO:0000256" key="3">
    <source>
        <dbReference type="ARBA" id="ARBA00022692"/>
    </source>
</evidence>
<protein>
    <recommendedName>
        <fullName evidence="9">DUF726-domain-containing protein</fullName>
    </recommendedName>
</protein>
<keyword evidence="8" id="KW-1185">Reference proteome</keyword>
<evidence type="ECO:0000313" key="8">
    <source>
        <dbReference type="Proteomes" id="UP000054248"/>
    </source>
</evidence>
<dbReference type="AlphaFoldDB" id="A0A0C3QGL5"/>
<proteinExistence type="inferred from homology"/>